<dbReference type="InterPro" id="IPR041489">
    <property type="entry name" value="PDZ_6"/>
</dbReference>
<evidence type="ECO:0000256" key="5">
    <source>
        <dbReference type="ARBA" id="ARBA00022692"/>
    </source>
</evidence>
<keyword evidence="4 15" id="KW-0645">Protease</keyword>
<dbReference type="SUPFAM" id="SSF50156">
    <property type="entry name" value="PDZ domain-like"/>
    <property type="match status" value="1"/>
</dbReference>
<keyword evidence="6" id="KW-0378">Hydrolase</keyword>
<dbReference type="InterPro" id="IPR008915">
    <property type="entry name" value="Peptidase_M50"/>
</dbReference>
<dbReference type="Pfam" id="PF17820">
    <property type="entry name" value="PDZ_6"/>
    <property type="match status" value="1"/>
</dbReference>
<comment type="cofactor">
    <cofactor evidence="1">
        <name>Zn(2+)</name>
        <dbReference type="ChEBI" id="CHEBI:29105"/>
    </cofactor>
</comment>
<keyword evidence="10 12" id="KW-0472">Membrane</keyword>
<evidence type="ECO:0000256" key="10">
    <source>
        <dbReference type="ARBA" id="ARBA00023136"/>
    </source>
</evidence>
<sequence>MIYVLGVLLFIVGLLFSVWFHELGHFLTARAFGMRASQFMVGFGPTIWSKKVGETEYGLKWIPLGGYVRIVGMIPPPKPDAPKASSRIGKMIEDIRAQSSAELQPGDETRAFYTKPWWQRVIVMVAGILQNLILAFILFAIILCGIGVQQPSLTVSSISECVLPATSSVKDCKTPIDSTGKPCPTIGQGGCELPPASPAADAGFRPGDKIKSINGTPTGNWDDVRNKIRVSAGKDLDFVVERHGKAVTLAVTPMENKVVSDSNSKKYVTVGFLGISPTTPLTTQSIAEVPGQVGHFLSLSAQRLIEIPQRVPQLIDATFGSAKRDPNGPVGLVGVGRISGEIFDLPQSTSEKIAYFLSLLASLNMVLCLFNVVPLYPLDGGHAAGALAEGVRNGVHRIRGKPRAGALDVAKMMPVGYVMAVVIIAFSVLLVVADIVNPVTLMSQ</sequence>
<keyword evidence="8 12" id="KW-1133">Transmembrane helix</keyword>
<dbReference type="InterPro" id="IPR036034">
    <property type="entry name" value="PDZ_sf"/>
</dbReference>
<proteinExistence type="inferred from homology"/>
<name>A0A2T1A5D8_9ACTN</name>
<dbReference type="Pfam" id="PF02163">
    <property type="entry name" value="Peptidase_M50"/>
    <property type="match status" value="1"/>
</dbReference>
<protein>
    <submittedName>
        <fullName evidence="15">RIP metalloprotease RseP</fullName>
    </submittedName>
</protein>
<dbReference type="CDD" id="cd06163">
    <property type="entry name" value="S2P-M50_PDZ_RseP-like"/>
    <property type="match status" value="1"/>
</dbReference>
<dbReference type="GO" id="GO:0004222">
    <property type="term" value="F:metalloendopeptidase activity"/>
    <property type="evidence" value="ECO:0007669"/>
    <property type="project" value="InterPro"/>
</dbReference>
<dbReference type="GO" id="GO:0006508">
    <property type="term" value="P:proteolysis"/>
    <property type="evidence" value="ECO:0007669"/>
    <property type="project" value="UniProtKB-KW"/>
</dbReference>
<keyword evidence="7" id="KW-0862">Zinc</keyword>
<accession>A0A2T1A5D8</accession>
<dbReference type="PANTHER" id="PTHR42837">
    <property type="entry name" value="REGULATOR OF SIGMA-E PROTEASE RSEP"/>
    <property type="match status" value="1"/>
</dbReference>
<evidence type="ECO:0000256" key="8">
    <source>
        <dbReference type="ARBA" id="ARBA00022989"/>
    </source>
</evidence>
<organism evidence="15 16">
    <name type="scientific">Antricoccus suffuscus</name>
    <dbReference type="NCBI Taxonomy" id="1629062"/>
    <lineage>
        <taxon>Bacteria</taxon>
        <taxon>Bacillati</taxon>
        <taxon>Actinomycetota</taxon>
        <taxon>Actinomycetes</taxon>
        <taxon>Geodermatophilales</taxon>
        <taxon>Antricoccaceae</taxon>
        <taxon>Antricoccus</taxon>
    </lineage>
</organism>
<reference evidence="15 16" key="1">
    <citation type="submission" date="2018-03" db="EMBL/GenBank/DDBJ databases">
        <title>Genomic Encyclopedia of Archaeal and Bacterial Type Strains, Phase II (KMG-II): from individual species to whole genera.</title>
        <authorList>
            <person name="Goeker M."/>
        </authorList>
    </citation>
    <scope>NUCLEOTIDE SEQUENCE [LARGE SCALE GENOMIC DNA]</scope>
    <source>
        <strain evidence="15 16">DSM 100065</strain>
    </source>
</reference>
<keyword evidence="16" id="KW-1185">Reference proteome</keyword>
<evidence type="ECO:0000256" key="9">
    <source>
        <dbReference type="ARBA" id="ARBA00023049"/>
    </source>
</evidence>
<comment type="subcellular location">
    <subcellularLocation>
        <location evidence="2">Membrane</location>
        <topology evidence="2">Multi-pass membrane protein</topology>
    </subcellularLocation>
</comment>
<dbReference type="CDD" id="cd23081">
    <property type="entry name" value="cpPDZ_EcRseP-like"/>
    <property type="match status" value="1"/>
</dbReference>
<keyword evidence="9 15" id="KW-0482">Metalloprotease</keyword>
<comment type="caution">
    <text evidence="15">The sequence shown here is derived from an EMBL/GenBank/DDBJ whole genome shotgun (WGS) entry which is preliminary data.</text>
</comment>
<evidence type="ECO:0000259" key="14">
    <source>
        <dbReference type="Pfam" id="PF17820"/>
    </source>
</evidence>
<evidence type="ECO:0000313" key="15">
    <source>
        <dbReference type="EMBL" id="PRZ43558.1"/>
    </source>
</evidence>
<feature type="domain" description="Peptidase M50" evidence="13">
    <location>
        <begin position="10"/>
        <end position="395"/>
    </location>
</feature>
<evidence type="ECO:0000256" key="3">
    <source>
        <dbReference type="ARBA" id="ARBA00007931"/>
    </source>
</evidence>
<gene>
    <name evidence="15" type="ORF">CLV47_102246</name>
</gene>
<comment type="similarity">
    <text evidence="3">Belongs to the peptidase M50B family.</text>
</comment>
<dbReference type="AlphaFoldDB" id="A0A2T1A5D8"/>
<evidence type="ECO:0000256" key="6">
    <source>
        <dbReference type="ARBA" id="ARBA00022801"/>
    </source>
</evidence>
<evidence type="ECO:0000256" key="2">
    <source>
        <dbReference type="ARBA" id="ARBA00004141"/>
    </source>
</evidence>
<dbReference type="Gene3D" id="2.30.42.10">
    <property type="match status" value="1"/>
</dbReference>
<evidence type="ECO:0000256" key="11">
    <source>
        <dbReference type="SAM" id="MobiDB-lite"/>
    </source>
</evidence>
<feature type="transmembrane region" description="Helical" evidence="12">
    <location>
        <begin position="353"/>
        <end position="373"/>
    </location>
</feature>
<evidence type="ECO:0000313" key="16">
    <source>
        <dbReference type="Proteomes" id="UP000237752"/>
    </source>
</evidence>
<feature type="transmembrane region" description="Helical" evidence="12">
    <location>
        <begin position="121"/>
        <end position="148"/>
    </location>
</feature>
<dbReference type="PANTHER" id="PTHR42837:SF2">
    <property type="entry name" value="MEMBRANE METALLOPROTEASE ARASP2, CHLOROPLASTIC-RELATED"/>
    <property type="match status" value="1"/>
</dbReference>
<feature type="domain" description="PDZ" evidence="14">
    <location>
        <begin position="195"/>
        <end position="242"/>
    </location>
</feature>
<evidence type="ECO:0000256" key="7">
    <source>
        <dbReference type="ARBA" id="ARBA00022833"/>
    </source>
</evidence>
<keyword evidence="5 12" id="KW-0812">Transmembrane</keyword>
<evidence type="ECO:0000259" key="13">
    <source>
        <dbReference type="Pfam" id="PF02163"/>
    </source>
</evidence>
<dbReference type="RefSeq" id="WP_106347709.1">
    <property type="nucleotide sequence ID" value="NZ_PVUE01000002.1"/>
</dbReference>
<feature type="region of interest" description="Disordered" evidence="11">
    <location>
        <begin position="197"/>
        <end position="216"/>
    </location>
</feature>
<dbReference type="OrthoDB" id="9782003at2"/>
<dbReference type="Proteomes" id="UP000237752">
    <property type="component" value="Unassembled WGS sequence"/>
</dbReference>
<dbReference type="EMBL" id="PVUE01000002">
    <property type="protein sequence ID" value="PRZ43558.1"/>
    <property type="molecule type" value="Genomic_DNA"/>
</dbReference>
<feature type="transmembrane region" description="Helical" evidence="12">
    <location>
        <begin position="415"/>
        <end position="436"/>
    </location>
</feature>
<evidence type="ECO:0000256" key="1">
    <source>
        <dbReference type="ARBA" id="ARBA00001947"/>
    </source>
</evidence>
<evidence type="ECO:0000256" key="4">
    <source>
        <dbReference type="ARBA" id="ARBA00022670"/>
    </source>
</evidence>
<dbReference type="InterPro" id="IPR004387">
    <property type="entry name" value="Pept_M50_Zn"/>
</dbReference>
<evidence type="ECO:0000256" key="12">
    <source>
        <dbReference type="SAM" id="Phobius"/>
    </source>
</evidence>
<dbReference type="GO" id="GO:0016020">
    <property type="term" value="C:membrane"/>
    <property type="evidence" value="ECO:0007669"/>
    <property type="project" value="UniProtKB-SubCell"/>
</dbReference>